<dbReference type="InterPro" id="IPR005320">
    <property type="entry name" value="Peptidase_S51"/>
</dbReference>
<dbReference type="PANTHER" id="PTHR36175">
    <property type="entry name" value="CYANOPHYCINASE"/>
    <property type="match status" value="1"/>
</dbReference>
<protein>
    <recommendedName>
        <fullName evidence="5">Cyanophycinase</fullName>
        <ecNumber evidence="4">3.4.15.6</ecNumber>
    </recommendedName>
</protein>
<dbReference type="Pfam" id="PF03575">
    <property type="entry name" value="Peptidase_S51"/>
    <property type="match status" value="1"/>
</dbReference>
<evidence type="ECO:0000256" key="6">
    <source>
        <dbReference type="ARBA" id="ARBA00022670"/>
    </source>
</evidence>
<evidence type="ECO:0000256" key="1">
    <source>
        <dbReference type="ARBA" id="ARBA00001092"/>
    </source>
</evidence>
<dbReference type="Proteomes" id="UP001198602">
    <property type="component" value="Unassembled WGS sequence"/>
</dbReference>
<evidence type="ECO:0000256" key="5">
    <source>
        <dbReference type="ARBA" id="ARBA00015719"/>
    </source>
</evidence>
<keyword evidence="6" id="KW-0645">Protease</keyword>
<keyword evidence="7 10" id="KW-0378">Hydrolase</keyword>
<evidence type="ECO:0000256" key="9">
    <source>
        <dbReference type="SAM" id="SignalP"/>
    </source>
</evidence>
<dbReference type="CDD" id="cd03145">
    <property type="entry name" value="GAT1_cyanophycinase"/>
    <property type="match status" value="1"/>
</dbReference>
<keyword evidence="9" id="KW-0732">Signal</keyword>
<sequence>MLKSLCFALALAGASASAAVTAEGFGGTAAEAPPKGSLVIIGGGLRAENAAVWQKIVDLAGGKGARIAVFPTAAQNPAFEGSKAAENLNRHGARAFVVPLAPKLAGSDARKAAEDPAIAEAVRGAGGAFFTGGDQARITGSLRRPDGGNSAVLDALWSMYRRGGVIAGTSAGAAIMSSTMFYDPPLDVIPVLKHGVVDGKDIAPGLGFIGEDVFIDQHLLVRGRFARMLPVMLAKGYKLGLGIDENTAAVVGPTREVTVVGYTGALVLDLTDAGSDRAKPLFNLSNARVSYLDNGDRFNLVDRSYTPGPGKEPVDTRLREHREALFYTDILGNTSIVNLLEKLVDSKLERATGLAFEGPASRAPERGFEFTFTRVPDSREYVTNREDAWSIYRIRMDVRPVRMQQPLYTVE</sequence>
<organism evidence="10 11">
    <name type="scientific">Massilia hydrophila</name>
    <dbReference type="NCBI Taxonomy" id="3044279"/>
    <lineage>
        <taxon>Bacteria</taxon>
        <taxon>Pseudomonadati</taxon>
        <taxon>Pseudomonadota</taxon>
        <taxon>Betaproteobacteria</taxon>
        <taxon>Burkholderiales</taxon>
        <taxon>Oxalobacteraceae</taxon>
        <taxon>Telluria group</taxon>
        <taxon>Massilia</taxon>
    </lineage>
</organism>
<evidence type="ECO:0000256" key="3">
    <source>
        <dbReference type="ARBA" id="ARBA00006534"/>
    </source>
</evidence>
<evidence type="ECO:0000313" key="10">
    <source>
        <dbReference type="EMBL" id="MCA1857231.1"/>
    </source>
</evidence>
<accession>A0ABS7YBZ7</accession>
<dbReference type="RefSeq" id="WP_225239462.1">
    <property type="nucleotide sequence ID" value="NZ_JAHYBX010000006.1"/>
</dbReference>
<evidence type="ECO:0000313" key="11">
    <source>
        <dbReference type="Proteomes" id="UP001198602"/>
    </source>
</evidence>
<keyword evidence="8" id="KW-0720">Serine protease</keyword>
<comment type="catalytic activity">
    <reaction evidence="1">
        <text>[L-4-(L-arginin-2-N-yl)aspartate](n) + H2O = [L-4-(L-arginin-2-N-yl)aspartate](n-1) + L-4-(L-arginin-2-N-yl)aspartate</text>
        <dbReference type="Rhea" id="RHEA:12845"/>
        <dbReference type="Rhea" id="RHEA-COMP:13728"/>
        <dbReference type="Rhea" id="RHEA-COMP:13734"/>
        <dbReference type="ChEBI" id="CHEBI:15377"/>
        <dbReference type="ChEBI" id="CHEBI:137986"/>
        <dbReference type="ChEBI" id="CHEBI:137991"/>
        <dbReference type="EC" id="3.4.15.6"/>
    </reaction>
</comment>
<evidence type="ECO:0000256" key="8">
    <source>
        <dbReference type="ARBA" id="ARBA00022825"/>
    </source>
</evidence>
<dbReference type="Gene3D" id="3.40.50.880">
    <property type="match status" value="1"/>
</dbReference>
<feature type="chain" id="PRO_5045843435" description="Cyanophycinase" evidence="9">
    <location>
        <begin position="19"/>
        <end position="411"/>
    </location>
</feature>
<evidence type="ECO:0000256" key="7">
    <source>
        <dbReference type="ARBA" id="ARBA00022801"/>
    </source>
</evidence>
<dbReference type="PANTHER" id="PTHR36175:SF1">
    <property type="entry name" value="CYANOPHYCINASE"/>
    <property type="match status" value="1"/>
</dbReference>
<comment type="caution">
    <text evidence="10">The sequence shown here is derived from an EMBL/GenBank/DDBJ whole genome shotgun (WGS) entry which is preliminary data.</text>
</comment>
<keyword evidence="10" id="KW-0121">Carboxypeptidase</keyword>
<proteinExistence type="inferred from homology"/>
<comment type="similarity">
    <text evidence="3">Belongs to the peptidase S51 family.</text>
</comment>
<name>A0ABS7YBZ7_9BURK</name>
<dbReference type="EC" id="3.4.15.6" evidence="4"/>
<dbReference type="SUPFAM" id="SSF52317">
    <property type="entry name" value="Class I glutamine amidotransferase-like"/>
    <property type="match status" value="1"/>
</dbReference>
<feature type="signal peptide" evidence="9">
    <location>
        <begin position="1"/>
        <end position="18"/>
    </location>
</feature>
<gene>
    <name evidence="10" type="ORF">LE190_15050</name>
</gene>
<reference evidence="10 11" key="1">
    <citation type="submission" date="2021-07" db="EMBL/GenBank/DDBJ databases">
        <title>Characterization of Violacein-producing bacteria and related species.</title>
        <authorList>
            <person name="Wilson H.S."/>
            <person name="De Leon M.E."/>
        </authorList>
    </citation>
    <scope>NUCLEOTIDE SEQUENCE [LARGE SCALE GENOMIC DNA]</scope>
    <source>
        <strain evidence="10 11">HSC-2F05</strain>
    </source>
</reference>
<dbReference type="InterPro" id="IPR011811">
    <property type="entry name" value="Peptidase_S51_cyanophycinase"/>
</dbReference>
<evidence type="ECO:0000256" key="2">
    <source>
        <dbReference type="ARBA" id="ARBA00002039"/>
    </source>
</evidence>
<dbReference type="GO" id="GO:0008241">
    <property type="term" value="F:peptidyl-dipeptidase activity"/>
    <property type="evidence" value="ECO:0007669"/>
    <property type="project" value="UniProtKB-EC"/>
</dbReference>
<dbReference type="InterPro" id="IPR029062">
    <property type="entry name" value="Class_I_gatase-like"/>
</dbReference>
<dbReference type="GO" id="GO:0004180">
    <property type="term" value="F:carboxypeptidase activity"/>
    <property type="evidence" value="ECO:0007669"/>
    <property type="project" value="UniProtKB-KW"/>
</dbReference>
<comment type="function">
    <text evidence="2">Exopeptidase that catalyzes the hydrolytic cleavage of multi-L-arginyl-poly-L-aspartic acid (cyanophycin; a water-insoluble reserve polymer) into aspartate-arginine dipeptides.</text>
</comment>
<dbReference type="NCBIfam" id="TIGR02069">
    <property type="entry name" value="cyanophycinase"/>
    <property type="match status" value="1"/>
</dbReference>
<keyword evidence="11" id="KW-1185">Reference proteome</keyword>
<evidence type="ECO:0000256" key="4">
    <source>
        <dbReference type="ARBA" id="ARBA00013115"/>
    </source>
</evidence>
<dbReference type="EMBL" id="JAHYBX010000006">
    <property type="protein sequence ID" value="MCA1857231.1"/>
    <property type="molecule type" value="Genomic_DNA"/>
</dbReference>